<feature type="compositionally biased region" description="Low complexity" evidence="10">
    <location>
        <begin position="67"/>
        <end position="78"/>
    </location>
</feature>
<evidence type="ECO:0000256" key="10">
    <source>
        <dbReference type="SAM" id="MobiDB-lite"/>
    </source>
</evidence>
<accession>A0A2T7UT08</accession>
<keyword evidence="9" id="KW-0472">Membrane</keyword>
<evidence type="ECO:0000313" key="12">
    <source>
        <dbReference type="EMBL" id="PVE47857.1"/>
    </source>
</evidence>
<dbReference type="Pfam" id="PF13103">
    <property type="entry name" value="TonB_2"/>
    <property type="match status" value="1"/>
</dbReference>
<dbReference type="GO" id="GO:0015031">
    <property type="term" value="P:protein transport"/>
    <property type="evidence" value="ECO:0007669"/>
    <property type="project" value="UniProtKB-KW"/>
</dbReference>
<feature type="compositionally biased region" description="Low complexity" evidence="10">
    <location>
        <begin position="129"/>
        <end position="151"/>
    </location>
</feature>
<keyword evidence="7" id="KW-0653">Protein transport</keyword>
<protein>
    <recommendedName>
        <fullName evidence="11">TonB C-terminal domain-containing protein</fullName>
    </recommendedName>
</protein>
<dbReference type="NCBIfam" id="TIGR01352">
    <property type="entry name" value="tonB_Cterm"/>
    <property type="match status" value="1"/>
</dbReference>
<dbReference type="Gene3D" id="3.30.1150.10">
    <property type="match status" value="1"/>
</dbReference>
<dbReference type="GO" id="GO:0055085">
    <property type="term" value="P:transmembrane transport"/>
    <property type="evidence" value="ECO:0007669"/>
    <property type="project" value="InterPro"/>
</dbReference>
<evidence type="ECO:0000256" key="6">
    <source>
        <dbReference type="ARBA" id="ARBA00022692"/>
    </source>
</evidence>
<feature type="region of interest" description="Disordered" evidence="10">
    <location>
        <begin position="212"/>
        <end position="235"/>
    </location>
</feature>
<dbReference type="Proteomes" id="UP000244810">
    <property type="component" value="Unassembled WGS sequence"/>
</dbReference>
<feature type="domain" description="TonB C-terminal" evidence="11">
    <location>
        <begin position="149"/>
        <end position="235"/>
    </location>
</feature>
<keyword evidence="5" id="KW-0997">Cell inner membrane</keyword>
<evidence type="ECO:0000259" key="11">
    <source>
        <dbReference type="PROSITE" id="PS52015"/>
    </source>
</evidence>
<dbReference type="InterPro" id="IPR037682">
    <property type="entry name" value="TonB_C"/>
</dbReference>
<reference evidence="12 13" key="1">
    <citation type="journal article" date="2011" name="Syst. Appl. Microbiol.">
        <title>Defluviimonas denitrificans gen. nov., sp. nov., and Pararhodobacter aggregans gen. nov., sp. nov., non-phototrophic Rhodobacteraceae from the biofilter of a marine aquaculture.</title>
        <authorList>
            <person name="Foesel B.U."/>
            <person name="Drake H.L."/>
            <person name="Schramm A."/>
        </authorList>
    </citation>
    <scope>NUCLEOTIDE SEQUENCE [LARGE SCALE GENOMIC DNA]</scope>
    <source>
        <strain evidence="12 13">D1-19</strain>
    </source>
</reference>
<dbReference type="GO" id="GO:0098797">
    <property type="term" value="C:plasma membrane protein complex"/>
    <property type="evidence" value="ECO:0007669"/>
    <property type="project" value="TreeGrafter"/>
</dbReference>
<keyword evidence="6" id="KW-0812">Transmembrane</keyword>
<proteinExistence type="inferred from homology"/>
<gene>
    <name evidence="12" type="ORF">DDE23_09210</name>
</gene>
<comment type="similarity">
    <text evidence="2">Belongs to the TonB family.</text>
</comment>
<feature type="compositionally biased region" description="Basic and acidic residues" evidence="10">
    <location>
        <begin position="96"/>
        <end position="108"/>
    </location>
</feature>
<evidence type="ECO:0000256" key="4">
    <source>
        <dbReference type="ARBA" id="ARBA00022475"/>
    </source>
</evidence>
<dbReference type="InterPro" id="IPR051045">
    <property type="entry name" value="TonB-dependent_transducer"/>
</dbReference>
<evidence type="ECO:0000256" key="5">
    <source>
        <dbReference type="ARBA" id="ARBA00022519"/>
    </source>
</evidence>
<evidence type="ECO:0000256" key="7">
    <source>
        <dbReference type="ARBA" id="ARBA00022927"/>
    </source>
</evidence>
<comment type="caution">
    <text evidence="12">The sequence shown here is derived from an EMBL/GenBank/DDBJ whole genome shotgun (WGS) entry which is preliminary data.</text>
</comment>
<dbReference type="SUPFAM" id="SSF74653">
    <property type="entry name" value="TolA/TonB C-terminal domain"/>
    <property type="match status" value="1"/>
</dbReference>
<dbReference type="GO" id="GO:0031992">
    <property type="term" value="F:energy transducer activity"/>
    <property type="evidence" value="ECO:0007669"/>
    <property type="project" value="TreeGrafter"/>
</dbReference>
<organism evidence="12 13">
    <name type="scientific">Pararhodobacter aggregans</name>
    <dbReference type="NCBI Taxonomy" id="404875"/>
    <lineage>
        <taxon>Bacteria</taxon>
        <taxon>Pseudomonadati</taxon>
        <taxon>Pseudomonadota</taxon>
        <taxon>Alphaproteobacteria</taxon>
        <taxon>Rhodobacterales</taxon>
        <taxon>Paracoccaceae</taxon>
        <taxon>Pararhodobacter</taxon>
    </lineage>
</organism>
<keyword evidence="4" id="KW-1003">Cell membrane</keyword>
<evidence type="ECO:0000256" key="2">
    <source>
        <dbReference type="ARBA" id="ARBA00006555"/>
    </source>
</evidence>
<evidence type="ECO:0000313" key="13">
    <source>
        <dbReference type="Proteomes" id="UP000244810"/>
    </source>
</evidence>
<dbReference type="InterPro" id="IPR006260">
    <property type="entry name" value="TonB/TolA_C"/>
</dbReference>
<evidence type="ECO:0000256" key="3">
    <source>
        <dbReference type="ARBA" id="ARBA00022448"/>
    </source>
</evidence>
<feature type="compositionally biased region" description="Basic and acidic residues" evidence="10">
    <location>
        <begin position="119"/>
        <end position="128"/>
    </location>
</feature>
<sequence>MATGPGWKGIALAGVLSLLAHGAVLVTLAPPDVEVAIAGGGAAVPAALGSDFRDFARGAVPTVPDMAASAPSPTGTTPAPSPPAESAIAVLTADADTPRPQRRPDRAARPARRAQTGGDSDRSARRGSADGARGQAETQAATRASAPGTAAVSSYPGEVMRQIQRVRQARVRARGAATVVFTIAADGRLASAALARSSGSADLDQAALDHLRRAAPFPAPPPGAQRDFSFEFRGR</sequence>
<dbReference type="PANTHER" id="PTHR33446:SF2">
    <property type="entry name" value="PROTEIN TONB"/>
    <property type="match status" value="1"/>
</dbReference>
<evidence type="ECO:0000256" key="1">
    <source>
        <dbReference type="ARBA" id="ARBA00004383"/>
    </source>
</evidence>
<dbReference type="PROSITE" id="PS52015">
    <property type="entry name" value="TONB_CTD"/>
    <property type="match status" value="1"/>
</dbReference>
<evidence type="ECO:0000256" key="8">
    <source>
        <dbReference type="ARBA" id="ARBA00022989"/>
    </source>
</evidence>
<name>A0A2T7UT08_9RHOB</name>
<keyword evidence="3" id="KW-0813">Transport</keyword>
<dbReference type="AlphaFoldDB" id="A0A2T7UT08"/>
<dbReference type="EMBL" id="QDDR01000004">
    <property type="protein sequence ID" value="PVE47857.1"/>
    <property type="molecule type" value="Genomic_DNA"/>
</dbReference>
<keyword evidence="8" id="KW-1133">Transmembrane helix</keyword>
<comment type="subcellular location">
    <subcellularLocation>
        <location evidence="1">Cell inner membrane</location>
        <topology evidence="1">Single-pass membrane protein</topology>
        <orientation evidence="1">Periplasmic side</orientation>
    </subcellularLocation>
</comment>
<dbReference type="PANTHER" id="PTHR33446">
    <property type="entry name" value="PROTEIN TONB-RELATED"/>
    <property type="match status" value="1"/>
</dbReference>
<evidence type="ECO:0000256" key="9">
    <source>
        <dbReference type="ARBA" id="ARBA00023136"/>
    </source>
</evidence>
<feature type="region of interest" description="Disordered" evidence="10">
    <location>
        <begin position="64"/>
        <end position="153"/>
    </location>
</feature>
<keyword evidence="13" id="KW-1185">Reference proteome</keyword>